<evidence type="ECO:0000313" key="1">
    <source>
        <dbReference type="EMBL" id="GFZ14345.1"/>
    </source>
</evidence>
<protein>
    <submittedName>
        <fullName evidence="1">Uncharacterized protein</fullName>
    </submittedName>
</protein>
<gene>
    <name evidence="1" type="ORF">Acr_24g0005350</name>
</gene>
<dbReference type="AlphaFoldDB" id="A0A7J0GU28"/>
<proteinExistence type="predicted"/>
<name>A0A7J0GU28_9ERIC</name>
<organism evidence="1 2">
    <name type="scientific">Actinidia rufa</name>
    <dbReference type="NCBI Taxonomy" id="165716"/>
    <lineage>
        <taxon>Eukaryota</taxon>
        <taxon>Viridiplantae</taxon>
        <taxon>Streptophyta</taxon>
        <taxon>Embryophyta</taxon>
        <taxon>Tracheophyta</taxon>
        <taxon>Spermatophyta</taxon>
        <taxon>Magnoliopsida</taxon>
        <taxon>eudicotyledons</taxon>
        <taxon>Gunneridae</taxon>
        <taxon>Pentapetalae</taxon>
        <taxon>asterids</taxon>
        <taxon>Ericales</taxon>
        <taxon>Actinidiaceae</taxon>
        <taxon>Actinidia</taxon>
    </lineage>
</organism>
<dbReference type="Proteomes" id="UP000585474">
    <property type="component" value="Unassembled WGS sequence"/>
</dbReference>
<accession>A0A7J0GU28</accession>
<sequence length="105" mass="11711">MRSGRVSIALLPQKRRIAERNRKIFQNSVCNRRMLEETIASLIAFNTGLVCKFYVGKGEFAVCWSVGALSSSETRNLLPPPPSGYNGCEDPWFHQGCSEFVTLIG</sequence>
<comment type="caution">
    <text evidence="1">The sequence shown here is derived from an EMBL/GenBank/DDBJ whole genome shotgun (WGS) entry which is preliminary data.</text>
</comment>
<reference evidence="1 2" key="1">
    <citation type="submission" date="2019-07" db="EMBL/GenBank/DDBJ databases">
        <title>De Novo Assembly of kiwifruit Actinidia rufa.</title>
        <authorList>
            <person name="Sugita-Konishi S."/>
            <person name="Sato K."/>
            <person name="Mori E."/>
            <person name="Abe Y."/>
            <person name="Kisaki G."/>
            <person name="Hamano K."/>
            <person name="Suezawa K."/>
            <person name="Otani M."/>
            <person name="Fukuda T."/>
            <person name="Manabe T."/>
            <person name="Gomi K."/>
            <person name="Tabuchi M."/>
            <person name="Akimitsu K."/>
            <person name="Kataoka I."/>
        </authorList>
    </citation>
    <scope>NUCLEOTIDE SEQUENCE [LARGE SCALE GENOMIC DNA]</scope>
    <source>
        <strain evidence="2">cv. Fuchu</strain>
    </source>
</reference>
<evidence type="ECO:0000313" key="2">
    <source>
        <dbReference type="Proteomes" id="UP000585474"/>
    </source>
</evidence>
<keyword evidence="2" id="KW-1185">Reference proteome</keyword>
<dbReference type="EMBL" id="BJWL01000024">
    <property type="protein sequence ID" value="GFZ14345.1"/>
    <property type="molecule type" value="Genomic_DNA"/>
</dbReference>